<keyword evidence="4" id="KW-1185">Reference proteome</keyword>
<accession>A0A0E9NMI6</accession>
<name>A0A0E9NMI6_SAICN</name>
<feature type="region of interest" description="Disordered" evidence="1">
    <location>
        <begin position="114"/>
        <end position="133"/>
    </location>
</feature>
<dbReference type="GO" id="GO:0005739">
    <property type="term" value="C:mitochondrion"/>
    <property type="evidence" value="ECO:0007669"/>
    <property type="project" value="TreeGrafter"/>
</dbReference>
<comment type="caution">
    <text evidence="3">The sequence shown here is derived from an EMBL/GenBank/DDBJ whole genome shotgun (WGS) entry which is preliminary data.</text>
</comment>
<evidence type="ECO:0000313" key="4">
    <source>
        <dbReference type="Proteomes" id="UP000033140"/>
    </source>
</evidence>
<dbReference type="PANTHER" id="PTHR12126:SF16">
    <property type="entry name" value="MIOREX COMPLEX COMPONENT 2"/>
    <property type="match status" value="1"/>
</dbReference>
<reference evidence="3 4" key="1">
    <citation type="journal article" date="2011" name="J. Gen. Appl. Microbiol.">
        <title>Draft genome sequencing of the enigmatic yeast Saitoella complicata.</title>
        <authorList>
            <person name="Nishida H."/>
            <person name="Hamamoto M."/>
            <person name="Sugiyama J."/>
        </authorList>
    </citation>
    <scope>NUCLEOTIDE SEQUENCE [LARGE SCALE GENOMIC DNA]</scope>
    <source>
        <strain evidence="3 4">NRRL Y-17804</strain>
    </source>
</reference>
<dbReference type="Gene3D" id="3.40.50.720">
    <property type="entry name" value="NAD(P)-binding Rossmann-like Domain"/>
    <property type="match status" value="1"/>
</dbReference>
<gene>
    <name evidence="3" type="ORF">G7K_5000-t1</name>
</gene>
<evidence type="ECO:0000313" key="3">
    <source>
        <dbReference type="EMBL" id="GAO50881.1"/>
    </source>
</evidence>
<reference evidence="3 4" key="2">
    <citation type="journal article" date="2014" name="J. Gen. Appl. Microbiol.">
        <title>The early diverging ascomycetous budding yeast Saitoella complicata has three histone deacetylases belonging to the Clr6, Hos2, and Rpd3 lineages.</title>
        <authorList>
            <person name="Nishida H."/>
            <person name="Matsumoto T."/>
            <person name="Kondo S."/>
            <person name="Hamamoto M."/>
            <person name="Yoshikawa H."/>
        </authorList>
    </citation>
    <scope>NUCLEOTIDE SEQUENCE [LARGE SCALE GENOMIC DNA]</scope>
    <source>
        <strain evidence="3 4">NRRL Y-17804</strain>
    </source>
</reference>
<reference evidence="3 4" key="3">
    <citation type="journal article" date="2015" name="Genome Announc.">
        <title>Draft Genome Sequence of the Archiascomycetous Yeast Saitoella complicata.</title>
        <authorList>
            <person name="Yamauchi K."/>
            <person name="Kondo S."/>
            <person name="Hamamoto M."/>
            <person name="Takahashi Y."/>
            <person name="Ogura Y."/>
            <person name="Hayashi T."/>
            <person name="Nishida H."/>
        </authorList>
    </citation>
    <scope>NUCLEOTIDE SEQUENCE [LARGE SCALE GENOMIC DNA]</scope>
    <source>
        <strain evidence="3 4">NRRL Y-17804</strain>
    </source>
</reference>
<dbReference type="EMBL" id="BACD03000038">
    <property type="protein sequence ID" value="GAO50881.1"/>
    <property type="molecule type" value="Genomic_DNA"/>
</dbReference>
<dbReference type="InterPro" id="IPR036291">
    <property type="entry name" value="NAD(P)-bd_dom_sf"/>
</dbReference>
<feature type="domain" description="NAD(P)-binding" evidence="2">
    <location>
        <begin position="11"/>
        <end position="207"/>
    </location>
</feature>
<dbReference type="Proteomes" id="UP000033140">
    <property type="component" value="Unassembled WGS sequence"/>
</dbReference>
<sequence>MTAPRQLLVIGGSGFLGSQICRVAVDRGYAVTSLSRSPPKWMNNTPPSWASKINYVQGDVCDPSTYKAHLAKSTAVVYSVGILFESDYKGYVNGQKGLLCGLKDAVSYFAGSASPLSRGHPSAARTPSPAQQGPTYELLHRDAALAAAKAASEHTDIKTFVYISAAECFPTVPARYITTKREAEAELAKITSFRSVYLRPGFMFDTSRKISIPLAGVFTAVSSLNQLAKGVLPLVGGAGVKPLEVADVAEAAVQAIEDEDVKGAVDKLGKQMLFIPQFRCVRRKIPVHFHHVHIIKHTPFFVEPETITPNKITNR</sequence>
<dbReference type="Pfam" id="PF13460">
    <property type="entry name" value="NAD_binding_10"/>
    <property type="match status" value="1"/>
</dbReference>
<organism evidence="3 4">
    <name type="scientific">Saitoella complicata (strain BCRC 22490 / CBS 7301 / JCM 7358 / NBRC 10748 / NRRL Y-17804)</name>
    <dbReference type="NCBI Taxonomy" id="698492"/>
    <lineage>
        <taxon>Eukaryota</taxon>
        <taxon>Fungi</taxon>
        <taxon>Dikarya</taxon>
        <taxon>Ascomycota</taxon>
        <taxon>Taphrinomycotina</taxon>
        <taxon>Taphrinomycotina incertae sedis</taxon>
        <taxon>Saitoella</taxon>
    </lineage>
</organism>
<dbReference type="SUPFAM" id="SSF51735">
    <property type="entry name" value="NAD(P)-binding Rossmann-fold domains"/>
    <property type="match status" value="1"/>
</dbReference>
<protein>
    <recommendedName>
        <fullName evidence="2">NAD(P)-binding domain-containing protein</fullName>
    </recommendedName>
</protein>
<dbReference type="AlphaFoldDB" id="A0A0E9NMI6"/>
<dbReference type="GO" id="GO:0044877">
    <property type="term" value="F:protein-containing complex binding"/>
    <property type="evidence" value="ECO:0007669"/>
    <property type="project" value="TreeGrafter"/>
</dbReference>
<evidence type="ECO:0000256" key="1">
    <source>
        <dbReference type="SAM" id="MobiDB-lite"/>
    </source>
</evidence>
<dbReference type="STRING" id="698492.A0A0E9NMI6"/>
<dbReference type="PANTHER" id="PTHR12126">
    <property type="entry name" value="NADH-UBIQUINONE OXIDOREDUCTASE 39 KDA SUBUNIT-RELATED"/>
    <property type="match status" value="1"/>
</dbReference>
<dbReference type="OMA" id="WERADIF"/>
<dbReference type="InterPro" id="IPR051207">
    <property type="entry name" value="ComplexI_NDUFA9_subunit"/>
</dbReference>
<evidence type="ECO:0000259" key="2">
    <source>
        <dbReference type="Pfam" id="PF13460"/>
    </source>
</evidence>
<dbReference type="InterPro" id="IPR016040">
    <property type="entry name" value="NAD(P)-bd_dom"/>
</dbReference>
<proteinExistence type="predicted"/>